<dbReference type="AlphaFoldDB" id="A0A0F9HSU0"/>
<proteinExistence type="predicted"/>
<sequence length="41" mass="5306">MEELSYEEEQWLRVFDKENKFFNSLLNFYEKRGYLSYKQRF</sequence>
<name>A0A0F9HSU0_9ZZZZ</name>
<organism evidence="1">
    <name type="scientific">marine sediment metagenome</name>
    <dbReference type="NCBI Taxonomy" id="412755"/>
    <lineage>
        <taxon>unclassified sequences</taxon>
        <taxon>metagenomes</taxon>
        <taxon>ecological metagenomes</taxon>
    </lineage>
</organism>
<comment type="caution">
    <text evidence="1">The sequence shown here is derived from an EMBL/GenBank/DDBJ whole genome shotgun (WGS) entry which is preliminary data.</text>
</comment>
<gene>
    <name evidence="1" type="ORF">LCGC14_2027110</name>
</gene>
<dbReference type="EMBL" id="LAZR01023529">
    <property type="protein sequence ID" value="KKL78212.1"/>
    <property type="molecule type" value="Genomic_DNA"/>
</dbReference>
<protein>
    <submittedName>
        <fullName evidence="1">Uncharacterized protein</fullName>
    </submittedName>
</protein>
<accession>A0A0F9HSU0</accession>
<evidence type="ECO:0000313" key="1">
    <source>
        <dbReference type="EMBL" id="KKL78212.1"/>
    </source>
</evidence>
<reference evidence="1" key="1">
    <citation type="journal article" date="2015" name="Nature">
        <title>Complex archaea that bridge the gap between prokaryotes and eukaryotes.</title>
        <authorList>
            <person name="Spang A."/>
            <person name="Saw J.H."/>
            <person name="Jorgensen S.L."/>
            <person name="Zaremba-Niedzwiedzka K."/>
            <person name="Martijn J."/>
            <person name="Lind A.E."/>
            <person name="van Eijk R."/>
            <person name="Schleper C."/>
            <person name="Guy L."/>
            <person name="Ettema T.J."/>
        </authorList>
    </citation>
    <scope>NUCLEOTIDE SEQUENCE</scope>
</reference>